<sequence>MHLPPHQKWASKYPLTEPAKNTTLRVARKCYIEANRLYARTSRLFIRTRDLPSQAQLNEREMQLQAYLASERVNRGNGSPIHSNPQQVFTFSATDEVPINTVLNDFTEFVDPLPVDEHDLEFVMIPSMAPRTENTYQRMVDRSHRMMLQTLLGSPSDVDLTTTMRIERSLSAQGF</sequence>
<comment type="caution">
    <text evidence="1">The sequence shown here is derived from an EMBL/GenBank/DDBJ whole genome shotgun (WGS) entry which is preliminary data.</text>
</comment>
<gene>
    <name evidence="1" type="ORF">IMSHALPRED_010264</name>
</gene>
<dbReference type="EMBL" id="CAJPDT010000084">
    <property type="protein sequence ID" value="CAF9935539.1"/>
    <property type="molecule type" value="Genomic_DNA"/>
</dbReference>
<name>A0A8H3G2U1_9LECA</name>
<protein>
    <submittedName>
        <fullName evidence="1">Uncharacterized protein</fullName>
    </submittedName>
</protein>
<accession>A0A8H3G2U1</accession>
<reference evidence="1" key="1">
    <citation type="submission" date="2021-03" db="EMBL/GenBank/DDBJ databases">
        <authorList>
            <person name="Tagirdzhanova G."/>
        </authorList>
    </citation>
    <scope>NUCLEOTIDE SEQUENCE</scope>
</reference>
<keyword evidence="2" id="KW-1185">Reference proteome</keyword>
<dbReference type="Proteomes" id="UP000664534">
    <property type="component" value="Unassembled WGS sequence"/>
</dbReference>
<evidence type="ECO:0000313" key="2">
    <source>
        <dbReference type="Proteomes" id="UP000664534"/>
    </source>
</evidence>
<proteinExistence type="predicted"/>
<dbReference type="OrthoDB" id="5295210at2759"/>
<organism evidence="1 2">
    <name type="scientific">Imshaugia aleurites</name>
    <dbReference type="NCBI Taxonomy" id="172621"/>
    <lineage>
        <taxon>Eukaryota</taxon>
        <taxon>Fungi</taxon>
        <taxon>Dikarya</taxon>
        <taxon>Ascomycota</taxon>
        <taxon>Pezizomycotina</taxon>
        <taxon>Lecanoromycetes</taxon>
        <taxon>OSLEUM clade</taxon>
        <taxon>Lecanoromycetidae</taxon>
        <taxon>Lecanorales</taxon>
        <taxon>Lecanorineae</taxon>
        <taxon>Parmeliaceae</taxon>
        <taxon>Imshaugia</taxon>
    </lineage>
</organism>
<dbReference type="AlphaFoldDB" id="A0A8H3G2U1"/>
<evidence type="ECO:0000313" key="1">
    <source>
        <dbReference type="EMBL" id="CAF9935539.1"/>
    </source>
</evidence>